<evidence type="ECO:0000256" key="5">
    <source>
        <dbReference type="SAM" id="Phobius"/>
    </source>
</evidence>
<dbReference type="OrthoDB" id="28940at2759"/>
<feature type="transmembrane region" description="Helical" evidence="5">
    <location>
        <begin position="284"/>
        <end position="301"/>
    </location>
</feature>
<keyword evidence="3 5" id="KW-1133">Transmembrane helix</keyword>
<keyword evidence="4 5" id="KW-0472">Membrane</keyword>
<keyword evidence="2 5" id="KW-0812">Transmembrane</keyword>
<comment type="subcellular location">
    <subcellularLocation>
        <location evidence="1">Membrane</location>
        <topology evidence="1">Multi-pass membrane protein</topology>
    </subcellularLocation>
</comment>
<feature type="transmembrane region" description="Helical" evidence="5">
    <location>
        <begin position="393"/>
        <end position="420"/>
    </location>
</feature>
<evidence type="ECO:0000256" key="2">
    <source>
        <dbReference type="ARBA" id="ARBA00022692"/>
    </source>
</evidence>
<dbReference type="EMBL" id="DS548451">
    <property type="protein sequence ID" value="EDR28500.1"/>
    <property type="molecule type" value="Genomic_DNA"/>
</dbReference>
<dbReference type="InterPro" id="IPR047843">
    <property type="entry name" value="WLS-like_TM"/>
</dbReference>
<keyword evidence="8" id="KW-1185">Reference proteome</keyword>
<dbReference type="GeneID" id="5880248"/>
<dbReference type="AlphaFoldDB" id="B0EAE6"/>
<dbReference type="KEGG" id="edi:EDI_166200"/>
<evidence type="ECO:0000256" key="4">
    <source>
        <dbReference type="ARBA" id="ARBA00023136"/>
    </source>
</evidence>
<feature type="domain" description="Wntless-like transmembrane" evidence="6">
    <location>
        <begin position="243"/>
        <end position="486"/>
    </location>
</feature>
<dbReference type="Proteomes" id="UP000008076">
    <property type="component" value="Unassembled WGS sequence"/>
</dbReference>
<evidence type="ECO:0000313" key="7">
    <source>
        <dbReference type="EMBL" id="EDR28500.1"/>
    </source>
</evidence>
<gene>
    <name evidence="7" type="ORF">EDI_166200</name>
</gene>
<dbReference type="PANTHER" id="PTHR31918">
    <property type="entry name" value="TRANSMEMBRANE PROTEIN 181"/>
    <property type="match status" value="1"/>
</dbReference>
<feature type="transmembrane region" description="Helical" evidence="5">
    <location>
        <begin position="321"/>
        <end position="339"/>
    </location>
</feature>
<dbReference type="GO" id="GO:0015643">
    <property type="term" value="F:toxic substance binding"/>
    <property type="evidence" value="ECO:0007669"/>
    <property type="project" value="InterPro"/>
</dbReference>
<dbReference type="InterPro" id="IPR040416">
    <property type="entry name" value="TMEM181"/>
</dbReference>
<evidence type="ECO:0000313" key="8">
    <source>
        <dbReference type="Proteomes" id="UP000008076"/>
    </source>
</evidence>
<name>B0EAE6_ENTDS</name>
<sequence>MPNGVIIDELGNVWKVTLCFVWVICLVLGISFSFGQMFEIGIMSNSTTFNIGSSFDRDDTVAFVSYIGNEKKIEGVVDSFSGMNIVNKIKEDKVDEIENELNSIRIKSSLVSLEEDEISSSLSEGEDMYYFFDVEFLMETYNQFQATTCKPYVKTDLNHQSVDKITIYGNATFWWLDHPELNSLDNINKPVKFETQCSFTGGECNRFSFIYLRNVFNSSYAFIFFFKAGIYNTLVMDSKRGIPGYSLFKISFVTFLVILSVIATVLYSFLYFFMKLYKNDEDHFYISSFIMIILLNFYNNPFNILRFFFNADWISCIDTCIYTIYQIVLVSFIFLHIDHSRNQALGKKSSVLIWILRATGFIAYFVFFLLYFILYYLPSNKSPFSVVDDTMSIGLIFGALSTFTCFLLYGWTLIYMLFTYSEIRSPLYKNRIFWFSIFTSVVLIVTLLHLIFGQDMNCLPPISMICRQLLCNLYVYTLTFIFFPKEISNDDEYGITAYTQF</sequence>
<evidence type="ECO:0000259" key="6">
    <source>
        <dbReference type="Pfam" id="PF06664"/>
    </source>
</evidence>
<dbReference type="GO" id="GO:0016020">
    <property type="term" value="C:membrane"/>
    <property type="evidence" value="ECO:0007669"/>
    <property type="project" value="UniProtKB-SubCell"/>
</dbReference>
<accession>B0EAE6</accession>
<feature type="transmembrane region" description="Helical" evidence="5">
    <location>
        <begin position="215"/>
        <end position="235"/>
    </location>
</feature>
<dbReference type="VEuPathDB" id="AmoebaDB:EDI_166200"/>
<evidence type="ECO:0000256" key="1">
    <source>
        <dbReference type="ARBA" id="ARBA00004141"/>
    </source>
</evidence>
<reference evidence="8" key="1">
    <citation type="submission" date="2007-12" db="EMBL/GenBank/DDBJ databases">
        <title>Annotation of Entamoeba dispar SAW760.</title>
        <authorList>
            <person name="Lorenzi H."/>
            <person name="Inman J."/>
            <person name="Schobel S."/>
            <person name="Amedeo P."/>
            <person name="Caler E."/>
        </authorList>
    </citation>
    <scope>NUCLEOTIDE SEQUENCE [LARGE SCALE GENOMIC DNA]</scope>
    <source>
        <strain evidence="8">ATCC PRA-260 / SAW760</strain>
    </source>
</reference>
<dbReference type="RefSeq" id="XP_001735311.1">
    <property type="nucleotide sequence ID" value="XM_001735259.1"/>
</dbReference>
<feature type="transmembrane region" description="Helical" evidence="5">
    <location>
        <begin position="12"/>
        <end position="34"/>
    </location>
</feature>
<proteinExistence type="predicted"/>
<feature type="transmembrane region" description="Helical" evidence="5">
    <location>
        <begin position="247"/>
        <end position="272"/>
    </location>
</feature>
<dbReference type="PANTHER" id="PTHR31918:SF1">
    <property type="entry name" value="TRANSMEMBRANE PROTEIN 181"/>
    <property type="match status" value="1"/>
</dbReference>
<dbReference type="eggNOG" id="ENOG502RA91">
    <property type="taxonomic scope" value="Eukaryota"/>
</dbReference>
<feature type="transmembrane region" description="Helical" evidence="5">
    <location>
        <begin position="432"/>
        <end position="452"/>
    </location>
</feature>
<evidence type="ECO:0000256" key="3">
    <source>
        <dbReference type="ARBA" id="ARBA00022989"/>
    </source>
</evidence>
<dbReference type="OMA" id="VESHHEN"/>
<protein>
    <recommendedName>
        <fullName evidence="6">Wntless-like transmembrane domain-containing protein</fullName>
    </recommendedName>
</protein>
<dbReference type="Pfam" id="PF06664">
    <property type="entry name" value="WLS-like_TM"/>
    <property type="match status" value="1"/>
</dbReference>
<feature type="transmembrane region" description="Helical" evidence="5">
    <location>
        <begin position="351"/>
        <end position="373"/>
    </location>
</feature>
<organism evidence="8">
    <name type="scientific">Entamoeba dispar (strain ATCC PRA-260 / SAW760)</name>
    <dbReference type="NCBI Taxonomy" id="370354"/>
    <lineage>
        <taxon>Eukaryota</taxon>
        <taxon>Amoebozoa</taxon>
        <taxon>Evosea</taxon>
        <taxon>Archamoebae</taxon>
        <taxon>Mastigamoebida</taxon>
        <taxon>Entamoebidae</taxon>
        <taxon>Entamoeba</taxon>
    </lineage>
</organism>